<dbReference type="Proteomes" id="UP000765509">
    <property type="component" value="Unassembled WGS sequence"/>
</dbReference>
<dbReference type="PANTHER" id="PTHR11439:SF463">
    <property type="entry name" value="REVERSE TRANSCRIPTASE TY1_COPIA-TYPE DOMAIN-CONTAINING PROTEIN"/>
    <property type="match status" value="1"/>
</dbReference>
<name>A0A9Q3FUB3_9BASI</name>
<dbReference type="EMBL" id="AVOT02048836">
    <property type="protein sequence ID" value="MBW0544025.1"/>
    <property type="molecule type" value="Genomic_DNA"/>
</dbReference>
<comment type="caution">
    <text evidence="1">The sequence shown here is derived from an EMBL/GenBank/DDBJ whole genome shotgun (WGS) entry which is preliminary data.</text>
</comment>
<keyword evidence="2" id="KW-1185">Reference proteome</keyword>
<gene>
    <name evidence="1" type="ORF">O181_083740</name>
</gene>
<evidence type="ECO:0000313" key="2">
    <source>
        <dbReference type="Proteomes" id="UP000765509"/>
    </source>
</evidence>
<protein>
    <submittedName>
        <fullName evidence="1">Uncharacterized protein</fullName>
    </submittedName>
</protein>
<dbReference type="AlphaFoldDB" id="A0A9Q3FUB3"/>
<reference evidence="1" key="1">
    <citation type="submission" date="2021-03" db="EMBL/GenBank/DDBJ databases">
        <title>Draft genome sequence of rust myrtle Austropuccinia psidii MF-1, a brazilian biotype.</title>
        <authorList>
            <person name="Quecine M.C."/>
            <person name="Pachon D.M.R."/>
            <person name="Bonatelli M.L."/>
            <person name="Correr F.H."/>
            <person name="Franceschini L.M."/>
            <person name="Leite T.F."/>
            <person name="Margarido G.R.A."/>
            <person name="Almeida C.A."/>
            <person name="Ferrarezi J.A."/>
            <person name="Labate C.A."/>
        </authorList>
    </citation>
    <scope>NUCLEOTIDE SEQUENCE</scope>
    <source>
        <strain evidence="1">MF-1</strain>
    </source>
</reference>
<evidence type="ECO:0000313" key="1">
    <source>
        <dbReference type="EMBL" id="MBW0544025.1"/>
    </source>
</evidence>
<sequence>MNLLGTTTTLPDIQLTTGDGDGIETTWYQLIVGSLNYLALGTRPDISYLVNILARYSARPNEAHWGALRNLLAYVKTTANYSLCYQPSTEQLELWCDAGWGSKFQRSTSGFLIRLFGCTVVWDSRRQKVVATSTCAAELISLGMATEFLIFVLQLVKLCLPSIETKRLCDNKAATLVLEGSKSRMKCIEQNFYHVNDFIRKENIALTWVPTANQLANVFTKRLNPGRLNSILDNFVERGKG</sequence>
<proteinExistence type="predicted"/>
<accession>A0A9Q3FUB3</accession>
<dbReference type="PANTHER" id="PTHR11439">
    <property type="entry name" value="GAG-POL-RELATED RETROTRANSPOSON"/>
    <property type="match status" value="1"/>
</dbReference>
<organism evidence="1 2">
    <name type="scientific">Austropuccinia psidii MF-1</name>
    <dbReference type="NCBI Taxonomy" id="1389203"/>
    <lineage>
        <taxon>Eukaryota</taxon>
        <taxon>Fungi</taxon>
        <taxon>Dikarya</taxon>
        <taxon>Basidiomycota</taxon>
        <taxon>Pucciniomycotina</taxon>
        <taxon>Pucciniomycetes</taxon>
        <taxon>Pucciniales</taxon>
        <taxon>Sphaerophragmiaceae</taxon>
        <taxon>Austropuccinia</taxon>
    </lineage>
</organism>
<dbReference type="CDD" id="cd09272">
    <property type="entry name" value="RNase_HI_RT_Ty1"/>
    <property type="match status" value="1"/>
</dbReference>
<dbReference type="OrthoDB" id="4026316at2759"/>